<keyword evidence="3" id="KW-1185">Reference proteome</keyword>
<dbReference type="Proteomes" id="UP000315636">
    <property type="component" value="Unassembled WGS sequence"/>
</dbReference>
<dbReference type="Gene3D" id="4.10.810.10">
    <property type="entry name" value="Virus Scaffolding Protein, Chain A"/>
    <property type="match status" value="1"/>
</dbReference>
<dbReference type="AlphaFoldDB" id="A0A521E1K9"/>
<reference evidence="2 3" key="1">
    <citation type="submission" date="2017-05" db="EMBL/GenBank/DDBJ databases">
        <authorList>
            <person name="Varghese N."/>
            <person name="Submissions S."/>
        </authorList>
    </citation>
    <scope>NUCLEOTIDE SEQUENCE [LARGE SCALE GENOMIC DNA]</scope>
    <source>
        <strain evidence="2 3">DSM 45474</strain>
    </source>
</reference>
<organism evidence="2 3">
    <name type="scientific">Melghirimyces algeriensis</name>
    <dbReference type="NCBI Taxonomy" id="910412"/>
    <lineage>
        <taxon>Bacteria</taxon>
        <taxon>Bacillati</taxon>
        <taxon>Bacillota</taxon>
        <taxon>Bacilli</taxon>
        <taxon>Bacillales</taxon>
        <taxon>Thermoactinomycetaceae</taxon>
        <taxon>Melghirimyces</taxon>
    </lineage>
</organism>
<feature type="domain" description="IDEAL" evidence="1">
    <location>
        <begin position="76"/>
        <end position="100"/>
    </location>
</feature>
<evidence type="ECO:0000313" key="3">
    <source>
        <dbReference type="Proteomes" id="UP000315636"/>
    </source>
</evidence>
<dbReference type="InterPro" id="IPR027393">
    <property type="entry name" value="Virus_scaffolding_prot_C"/>
</dbReference>
<dbReference type="EMBL" id="FXTI01000007">
    <property type="protein sequence ID" value="SMO77000.1"/>
    <property type="molecule type" value="Genomic_DNA"/>
</dbReference>
<proteinExistence type="predicted"/>
<accession>A0A521E1K9</accession>
<dbReference type="OrthoDB" id="2427704at2"/>
<sequence length="113" mass="12992">MTTLLHFNMQDGDWVKGKTINDELFHGYIESIHPVEGTVKVRIIQSDNQLNIGKVSDSTVDRIQPLYTEPLDHEGQILNCIDLALSSRDKKWFMELTHILKRIQTEKNNKSAS</sequence>
<evidence type="ECO:0000259" key="1">
    <source>
        <dbReference type="Pfam" id="PF08858"/>
    </source>
</evidence>
<protein>
    <submittedName>
        <fullName evidence="2">IDEAL domain-containing protein</fullName>
    </submittedName>
</protein>
<dbReference type="Pfam" id="PF08858">
    <property type="entry name" value="IDEAL"/>
    <property type="match status" value="1"/>
</dbReference>
<evidence type="ECO:0000313" key="2">
    <source>
        <dbReference type="EMBL" id="SMO77000.1"/>
    </source>
</evidence>
<dbReference type="RefSeq" id="WP_142505876.1">
    <property type="nucleotide sequence ID" value="NZ_FXTI01000007.1"/>
</dbReference>
<name>A0A521E1K9_9BACL</name>
<gene>
    <name evidence="2" type="ORF">SAMN06264849_10770</name>
</gene>
<dbReference type="InterPro" id="IPR014957">
    <property type="entry name" value="IDEAL_dom"/>
</dbReference>